<dbReference type="OrthoDB" id="9771846at2"/>
<reference evidence="5 6" key="1">
    <citation type="journal article" date="2014" name="FEMS Microbiol. Ecol.">
        <title>Genomic differentiation among two strains of the PS1 clade isolated from geographically separated marine habitats.</title>
        <authorList>
            <person name="Jimenez-Infante F."/>
            <person name="Ngugi D.K."/>
            <person name="Alam I."/>
            <person name="Rashid M."/>
            <person name="Baalawi W."/>
            <person name="Kamau A.A."/>
            <person name="Bajic V.B."/>
            <person name="Stingl U."/>
        </authorList>
    </citation>
    <scope>NUCLEOTIDE SEQUENCE [LARGE SCALE GENOMIC DNA]</scope>
    <source>
        <strain evidence="5 6">RS24</strain>
    </source>
</reference>
<dbReference type="RefSeq" id="WP_021776847.1">
    <property type="nucleotide sequence ID" value="NZ_AWXE01000002.1"/>
</dbReference>
<evidence type="ECO:0000313" key="6">
    <source>
        <dbReference type="Proteomes" id="UP000016762"/>
    </source>
</evidence>
<organism evidence="5 6">
    <name type="scientific">Candidatus Micropelagius thuwalensis</name>
    <dbReference type="NCBI Taxonomy" id="1397666"/>
    <lineage>
        <taxon>Bacteria</taxon>
        <taxon>Pseudomonadati</taxon>
        <taxon>Pseudomonadota</taxon>
        <taxon>Alphaproteobacteria</taxon>
        <taxon>PS1 clade</taxon>
        <taxon>Candidatus Micropelagius</taxon>
    </lineage>
</organism>
<evidence type="ECO:0000256" key="3">
    <source>
        <dbReference type="SAM" id="Phobius"/>
    </source>
</evidence>
<sequence length="221" mass="24863">MIRFFDILFSLSVIVILSPLLIFVSLLLKFTGEGEVFYLQERVGQNNIPFFVIKFATMKKNSPFTGAGTITVDNDPRVLPVGRFLRASKINELPQIINILKGDMSIIGPRPLTVDAYKYYSVEGVEVITSVRPGLSGIGSVIFRDEESILAQTSEPKIFHRKVIGPYKEELEVWYVNNKSLTKYFLLILLTALAVVFPKNKIVWKVFSSLPNPGGQISDYL</sequence>
<dbReference type="AlphaFoldDB" id="U2WU58"/>
<comment type="caution">
    <text evidence="5">The sequence shown here is derived from an EMBL/GenBank/DDBJ whole genome shotgun (WGS) entry which is preliminary data.</text>
</comment>
<accession>U2WU58</accession>
<evidence type="ECO:0000259" key="4">
    <source>
        <dbReference type="Pfam" id="PF02397"/>
    </source>
</evidence>
<dbReference type="EMBL" id="AWXE01000002">
    <property type="protein sequence ID" value="ERL47090.1"/>
    <property type="molecule type" value="Genomic_DNA"/>
</dbReference>
<dbReference type="STRING" id="1397666.RS24_00810"/>
<proteinExistence type="inferred from homology"/>
<name>U2WU58_9PROT</name>
<dbReference type="GO" id="GO:0016780">
    <property type="term" value="F:phosphotransferase activity, for other substituted phosphate groups"/>
    <property type="evidence" value="ECO:0007669"/>
    <property type="project" value="TreeGrafter"/>
</dbReference>
<keyword evidence="3" id="KW-0472">Membrane</keyword>
<feature type="transmembrane region" description="Helical" evidence="3">
    <location>
        <begin position="7"/>
        <end position="28"/>
    </location>
</feature>
<dbReference type="Proteomes" id="UP000016762">
    <property type="component" value="Unassembled WGS sequence"/>
</dbReference>
<dbReference type="eggNOG" id="COG2148">
    <property type="taxonomic scope" value="Bacteria"/>
</dbReference>
<protein>
    <submittedName>
        <fullName evidence="5">Transporter protein</fullName>
    </submittedName>
</protein>
<dbReference type="PANTHER" id="PTHR30576:SF20">
    <property type="entry name" value="QUINOVOSAMINEPHOSPHOTRANSFERAE-RELATED"/>
    <property type="match status" value="1"/>
</dbReference>
<keyword evidence="6" id="KW-1185">Reference proteome</keyword>
<dbReference type="PANTHER" id="PTHR30576">
    <property type="entry name" value="COLANIC BIOSYNTHESIS UDP-GLUCOSE LIPID CARRIER TRANSFERASE"/>
    <property type="match status" value="1"/>
</dbReference>
<keyword evidence="3" id="KW-1133">Transmembrane helix</keyword>
<evidence type="ECO:0000313" key="5">
    <source>
        <dbReference type="EMBL" id="ERL47090.1"/>
    </source>
</evidence>
<dbReference type="GO" id="GO:0000271">
    <property type="term" value="P:polysaccharide biosynthetic process"/>
    <property type="evidence" value="ECO:0007669"/>
    <property type="project" value="UniProtKB-KW"/>
</dbReference>
<gene>
    <name evidence="5" type="ORF">RS24_00810</name>
</gene>
<dbReference type="InterPro" id="IPR003362">
    <property type="entry name" value="Bact_transf"/>
</dbReference>
<keyword evidence="2" id="KW-0270">Exopolysaccharide synthesis</keyword>
<evidence type="ECO:0000256" key="1">
    <source>
        <dbReference type="ARBA" id="ARBA00006464"/>
    </source>
</evidence>
<comment type="similarity">
    <text evidence="1">Belongs to the bacterial sugar transferase family.</text>
</comment>
<evidence type="ECO:0000256" key="2">
    <source>
        <dbReference type="ARBA" id="ARBA00023169"/>
    </source>
</evidence>
<dbReference type="Pfam" id="PF02397">
    <property type="entry name" value="Bac_transf"/>
    <property type="match status" value="1"/>
</dbReference>
<feature type="domain" description="Bacterial sugar transferase" evidence="4">
    <location>
        <begin position="3"/>
        <end position="196"/>
    </location>
</feature>
<keyword evidence="3" id="KW-0812">Transmembrane</keyword>